<gene>
    <name evidence="2" type="ORF">CJ216_04360</name>
</gene>
<comment type="caution">
    <text evidence="2">The sequence shown here is derived from an EMBL/GenBank/DDBJ whole genome shotgun (WGS) entry which is preliminary data.</text>
</comment>
<sequence length="90" mass="10286">MVLRAFARVRLFVFSLSFAREGSFLYALSDCVLFFLCFAACANIISLRKIKKFSNLLSGIWLVLRSGICSALKRVNMLRRNEWRDVAGSM</sequence>
<feature type="transmembrane region" description="Helical" evidence="1">
    <location>
        <begin position="24"/>
        <end position="45"/>
    </location>
</feature>
<dbReference type="AlphaFoldDB" id="A0A2N6RYY9"/>
<proteinExistence type="predicted"/>
<organism evidence="2 3">
    <name type="scientific">Gardnerella greenwoodii</name>
    <dbReference type="NCBI Taxonomy" id="2914925"/>
    <lineage>
        <taxon>Bacteria</taxon>
        <taxon>Bacillati</taxon>
        <taxon>Actinomycetota</taxon>
        <taxon>Actinomycetes</taxon>
        <taxon>Bifidobacteriales</taxon>
        <taxon>Bifidobacteriaceae</taxon>
        <taxon>Gardnerella</taxon>
    </lineage>
</organism>
<evidence type="ECO:0000256" key="1">
    <source>
        <dbReference type="SAM" id="Phobius"/>
    </source>
</evidence>
<protein>
    <submittedName>
        <fullName evidence="2">Uncharacterized protein</fullName>
    </submittedName>
</protein>
<accession>A0A2N6RYY9</accession>
<name>A0A2N6RYY9_9BIFI</name>
<keyword evidence="3" id="KW-1185">Reference proteome</keyword>
<reference evidence="2 3" key="1">
    <citation type="submission" date="2017-09" db="EMBL/GenBank/DDBJ databases">
        <title>Bacterial strain isolated from the female urinary microbiota.</title>
        <authorList>
            <person name="Thomas-White K."/>
            <person name="Kumar N."/>
            <person name="Forster S."/>
            <person name="Putonti C."/>
            <person name="Lawley T."/>
            <person name="Wolfe A.J."/>
        </authorList>
    </citation>
    <scope>NUCLEOTIDE SEQUENCE [LARGE SCALE GENOMIC DNA]</scope>
    <source>
        <strain evidence="2 3">UMB1686</strain>
    </source>
</reference>
<evidence type="ECO:0000313" key="2">
    <source>
        <dbReference type="EMBL" id="PMC43302.1"/>
    </source>
</evidence>
<evidence type="ECO:0000313" key="3">
    <source>
        <dbReference type="Proteomes" id="UP000235771"/>
    </source>
</evidence>
<keyword evidence="1" id="KW-0472">Membrane</keyword>
<dbReference type="Proteomes" id="UP000235771">
    <property type="component" value="Unassembled WGS sequence"/>
</dbReference>
<keyword evidence="1" id="KW-0812">Transmembrane</keyword>
<dbReference type="EMBL" id="PNGV01000001">
    <property type="protein sequence ID" value="PMC43302.1"/>
    <property type="molecule type" value="Genomic_DNA"/>
</dbReference>
<keyword evidence="1" id="KW-1133">Transmembrane helix</keyword>